<gene>
    <name evidence="9" type="primary">TPRA1</name>
    <name evidence="8" type="ORF">TR105090</name>
</gene>
<evidence type="ECO:0000256" key="1">
    <source>
        <dbReference type="ARBA" id="ARBA00004141"/>
    </source>
</evidence>
<dbReference type="PANTHER" id="PTHR15876:SF8">
    <property type="entry name" value="TRANSMEMBRANE PROTEIN ADIPOCYTE-ASSOCIATED 1"/>
    <property type="match status" value="1"/>
</dbReference>
<keyword evidence="4 7" id="KW-1133">Transmembrane helix</keyword>
<feature type="transmembrane region" description="Helical" evidence="7">
    <location>
        <begin position="155"/>
        <end position="174"/>
    </location>
</feature>
<protein>
    <submittedName>
        <fullName evidence="9">Transmembrane protein adipocyte-associated 1</fullName>
    </submittedName>
</protein>
<comment type="subcellular location">
    <subcellularLocation>
        <location evidence="1">Membrane</location>
        <topology evidence="1">Multi-pass membrane protein</topology>
    </subcellularLocation>
</comment>
<dbReference type="AlphaFoldDB" id="A0A0X3PKW2"/>
<keyword evidence="5 7" id="KW-0472">Membrane</keyword>
<dbReference type="InterPro" id="IPR018781">
    <property type="entry name" value="TPRA1/CAND2/CAND8"/>
</dbReference>
<feature type="region of interest" description="Disordered" evidence="6">
    <location>
        <begin position="447"/>
        <end position="468"/>
    </location>
</feature>
<feature type="transmembrane region" description="Helical" evidence="7">
    <location>
        <begin position="112"/>
        <end position="134"/>
    </location>
</feature>
<organism evidence="8">
    <name type="scientific">Schistocephalus solidus</name>
    <name type="common">Tapeworm</name>
    <dbReference type="NCBI Taxonomy" id="70667"/>
    <lineage>
        <taxon>Eukaryota</taxon>
        <taxon>Metazoa</taxon>
        <taxon>Spiralia</taxon>
        <taxon>Lophotrochozoa</taxon>
        <taxon>Platyhelminthes</taxon>
        <taxon>Cestoda</taxon>
        <taxon>Eucestoda</taxon>
        <taxon>Diphyllobothriidea</taxon>
        <taxon>Diphyllobothriidae</taxon>
        <taxon>Schistocephalus</taxon>
    </lineage>
</organism>
<accession>A0A0X3PKW2</accession>
<dbReference type="Pfam" id="PF10160">
    <property type="entry name" value="Tmemb_40"/>
    <property type="match status" value="1"/>
</dbReference>
<evidence type="ECO:0000256" key="5">
    <source>
        <dbReference type="ARBA" id="ARBA00023136"/>
    </source>
</evidence>
<proteinExistence type="inferred from homology"/>
<feature type="transmembrane region" description="Helical" evidence="7">
    <location>
        <begin position="267"/>
        <end position="290"/>
    </location>
</feature>
<dbReference type="PANTHER" id="PTHR15876">
    <property type="entry name" value="TRANSMEMBRANE PROTEIN ADIPOCYTE-ASSOCIATED 1"/>
    <property type="match status" value="1"/>
</dbReference>
<feature type="transmembrane region" description="Helical" evidence="7">
    <location>
        <begin position="194"/>
        <end position="218"/>
    </location>
</feature>
<comment type="similarity">
    <text evidence="2">Belongs to the UPF0359 family.</text>
</comment>
<evidence type="ECO:0000256" key="6">
    <source>
        <dbReference type="SAM" id="MobiDB-lite"/>
    </source>
</evidence>
<reference evidence="8" key="1">
    <citation type="submission" date="2016-01" db="EMBL/GenBank/DDBJ databases">
        <title>Reference transcriptome for the parasite Schistocephalus solidus: insights into the molecular evolution of parasitism.</title>
        <authorList>
            <person name="Hebert F.O."/>
            <person name="Grambauer S."/>
            <person name="Barber I."/>
            <person name="Landry C.R."/>
            <person name="Aubin-Horth N."/>
        </authorList>
    </citation>
    <scope>NUCLEOTIDE SEQUENCE</scope>
</reference>
<dbReference type="GO" id="GO:0004930">
    <property type="term" value="F:G protein-coupled receptor activity"/>
    <property type="evidence" value="ECO:0007669"/>
    <property type="project" value="TreeGrafter"/>
</dbReference>
<feature type="transmembrane region" description="Helical" evidence="7">
    <location>
        <begin position="239"/>
        <end position="261"/>
    </location>
</feature>
<feature type="transmembrane region" description="Helical" evidence="7">
    <location>
        <begin position="42"/>
        <end position="61"/>
    </location>
</feature>
<evidence type="ECO:0000313" key="8">
    <source>
        <dbReference type="EMBL" id="JAP50477.1"/>
    </source>
</evidence>
<keyword evidence="3 7" id="KW-0812">Transmembrane</keyword>
<dbReference type="EMBL" id="GEEE01010252">
    <property type="protein sequence ID" value="JAP52973.1"/>
    <property type="molecule type" value="Transcribed_RNA"/>
</dbReference>
<name>A0A0X3PKW2_SCHSO</name>
<evidence type="ECO:0000256" key="7">
    <source>
        <dbReference type="SAM" id="Phobius"/>
    </source>
</evidence>
<sequence>MNGSFGSTPHLPVAARATNHACIYFLTAKVRDSSVRILDLCFFQPAAIFLIYLILSACLVTRKLRISPNVVVLVIYLATFAASVINCVRPIVNVLLHSYGTSSEVPDKILWALLRFTLMSAELSLFAVGCANCRSFRRLQFLSDLSSITRRYKRLSEKSIVALSITVSLVHGVIQGCVDLTSDSPSDIEFTLGFGGIKLAICTSAVCFLIYLSLLVMLTMRRNLFFHLPAYFHLTKTSVYVYCIFLLAVYSTLLFGGIAFFSGQTNGLCAIAFSSFLYYLFYAPLVYVLFLRGYFSSRKGHLAFLYQSDLYRSRDVGLSVNSGDIRVPSYTAVACNSDPPHPLPVSSMLMARSGTALASPAKSHTLPTTAFDSCVSTNLNKWDGGDGGDDDAEIDWASRQLLGDRRGNRDEDVSPILSRAPGMCRDEDGLRRIGELLANPEGLLSVEDDEDFYTGQPNPARFETAEHH</sequence>
<evidence type="ECO:0000313" key="9">
    <source>
        <dbReference type="EMBL" id="JAP52973.1"/>
    </source>
</evidence>
<dbReference type="GO" id="GO:0005886">
    <property type="term" value="C:plasma membrane"/>
    <property type="evidence" value="ECO:0007669"/>
    <property type="project" value="TreeGrafter"/>
</dbReference>
<evidence type="ECO:0000256" key="2">
    <source>
        <dbReference type="ARBA" id="ARBA00010125"/>
    </source>
</evidence>
<feature type="transmembrane region" description="Helical" evidence="7">
    <location>
        <begin position="70"/>
        <end position="92"/>
    </location>
</feature>
<evidence type="ECO:0000256" key="4">
    <source>
        <dbReference type="ARBA" id="ARBA00022989"/>
    </source>
</evidence>
<dbReference type="EMBL" id="GEEE01012748">
    <property type="protein sequence ID" value="JAP50477.1"/>
    <property type="molecule type" value="Transcribed_RNA"/>
</dbReference>
<evidence type="ECO:0000256" key="3">
    <source>
        <dbReference type="ARBA" id="ARBA00022692"/>
    </source>
</evidence>